<dbReference type="Proteomes" id="UP000503349">
    <property type="component" value="Chromosome 12"/>
</dbReference>
<accession>A0A6G1Q4B3</accession>
<proteinExistence type="predicted"/>
<dbReference type="EMBL" id="CM015723">
    <property type="protein sequence ID" value="KAF3697347.1"/>
    <property type="molecule type" value="Genomic_DNA"/>
</dbReference>
<sequence length="99" mass="11841">MTEREREREREREKKIPATMQRKTCPSASRRFVKVEALQDWNLSNTESSRACIQLHNSCNSPDIGQYHRHVKQQPQLNVHSEYTLNIYCRYSLFECLIQ</sequence>
<keyword evidence="3" id="KW-1185">Reference proteome</keyword>
<dbReference type="AlphaFoldDB" id="A0A6G1Q4B3"/>
<name>A0A6G1Q4B3_CHAAH</name>
<feature type="compositionally biased region" description="Basic and acidic residues" evidence="1">
    <location>
        <begin position="1"/>
        <end position="16"/>
    </location>
</feature>
<evidence type="ECO:0000313" key="3">
    <source>
        <dbReference type="Proteomes" id="UP000503349"/>
    </source>
</evidence>
<reference evidence="2 3" key="1">
    <citation type="submission" date="2019-02" db="EMBL/GenBank/DDBJ databases">
        <title>Opniocepnalus argus genome.</title>
        <authorList>
            <person name="Zhou C."/>
            <person name="Xiao S."/>
        </authorList>
    </citation>
    <scope>NUCLEOTIDE SEQUENCE [LARGE SCALE GENOMIC DNA]</scope>
    <source>
        <strain evidence="2">OARG1902GOOAL</strain>
        <tissue evidence="2">Muscle</tissue>
    </source>
</reference>
<organism evidence="2 3">
    <name type="scientific">Channa argus</name>
    <name type="common">Northern snakehead</name>
    <name type="synonym">Ophicephalus argus</name>
    <dbReference type="NCBI Taxonomy" id="215402"/>
    <lineage>
        <taxon>Eukaryota</taxon>
        <taxon>Metazoa</taxon>
        <taxon>Chordata</taxon>
        <taxon>Craniata</taxon>
        <taxon>Vertebrata</taxon>
        <taxon>Euteleostomi</taxon>
        <taxon>Actinopterygii</taxon>
        <taxon>Neopterygii</taxon>
        <taxon>Teleostei</taxon>
        <taxon>Neoteleostei</taxon>
        <taxon>Acanthomorphata</taxon>
        <taxon>Anabantaria</taxon>
        <taxon>Anabantiformes</taxon>
        <taxon>Channoidei</taxon>
        <taxon>Channidae</taxon>
        <taxon>Channa</taxon>
    </lineage>
</organism>
<reference evidence="3" key="2">
    <citation type="submission" date="2019-02" db="EMBL/GenBank/DDBJ databases">
        <title>Opniocepnalus argus Var Kimnra genome.</title>
        <authorList>
            <person name="Zhou C."/>
            <person name="Xiao S."/>
        </authorList>
    </citation>
    <scope>NUCLEOTIDE SEQUENCE [LARGE SCALE GENOMIC DNA]</scope>
</reference>
<protein>
    <submittedName>
        <fullName evidence="2">Uncharacterized protein</fullName>
    </submittedName>
</protein>
<evidence type="ECO:0000256" key="1">
    <source>
        <dbReference type="SAM" id="MobiDB-lite"/>
    </source>
</evidence>
<gene>
    <name evidence="2" type="ORF">EXN66_Car013027</name>
</gene>
<feature type="region of interest" description="Disordered" evidence="1">
    <location>
        <begin position="1"/>
        <end position="21"/>
    </location>
</feature>
<evidence type="ECO:0000313" key="2">
    <source>
        <dbReference type="EMBL" id="KAF3697347.1"/>
    </source>
</evidence>